<dbReference type="RefSeq" id="WP_146299389.1">
    <property type="nucleotide sequence ID" value="NZ_CP042301.2"/>
</dbReference>
<protein>
    <submittedName>
        <fullName evidence="7">LysE family translocator</fullName>
    </submittedName>
</protein>
<evidence type="ECO:0000313" key="8">
    <source>
        <dbReference type="Proteomes" id="UP000321389"/>
    </source>
</evidence>
<organism evidence="7 8">
    <name type="scientific">Nitratireductor mangrovi</name>
    <dbReference type="NCBI Taxonomy" id="2599600"/>
    <lineage>
        <taxon>Bacteria</taxon>
        <taxon>Pseudomonadati</taxon>
        <taxon>Pseudomonadota</taxon>
        <taxon>Alphaproteobacteria</taxon>
        <taxon>Hyphomicrobiales</taxon>
        <taxon>Phyllobacteriaceae</taxon>
        <taxon>Nitratireductor</taxon>
    </lineage>
</organism>
<dbReference type="Pfam" id="PF01810">
    <property type="entry name" value="LysE"/>
    <property type="match status" value="1"/>
</dbReference>
<reference evidence="7" key="1">
    <citation type="submission" date="2020-04" db="EMBL/GenBank/DDBJ databases">
        <title>Nitratireductor sp. nov. isolated from mangrove soil.</title>
        <authorList>
            <person name="Ye Y."/>
        </authorList>
    </citation>
    <scope>NUCLEOTIDE SEQUENCE</scope>
    <source>
        <strain evidence="7">SY7</strain>
    </source>
</reference>
<proteinExistence type="predicted"/>
<feature type="transmembrane region" description="Helical" evidence="6">
    <location>
        <begin position="67"/>
        <end position="87"/>
    </location>
</feature>
<comment type="subcellular location">
    <subcellularLocation>
        <location evidence="1">Cell membrane</location>
        <topology evidence="1">Multi-pass membrane protein</topology>
    </subcellularLocation>
</comment>
<name>A0A5B8KYP9_9HYPH</name>
<feature type="transmembrane region" description="Helical" evidence="6">
    <location>
        <begin position="144"/>
        <end position="163"/>
    </location>
</feature>
<dbReference type="PANTHER" id="PTHR30086">
    <property type="entry name" value="ARGININE EXPORTER PROTEIN ARGO"/>
    <property type="match status" value="1"/>
</dbReference>
<dbReference type="OrthoDB" id="9804822at2"/>
<dbReference type="KEGG" id="niy:FQ775_10290"/>
<keyword evidence="2" id="KW-1003">Cell membrane</keyword>
<feature type="transmembrane region" description="Helical" evidence="6">
    <location>
        <begin position="39"/>
        <end position="61"/>
    </location>
</feature>
<sequence length="204" mass="20940">MTLAGFAYSAALAIAAAIPGPGITALIARALGSGFRPALVMCFGLVLGDLTYLTAVVLGLAVVAQSFGLVFLVIKWAGVAYLAWLAFRFWTAGISAGKVEAETGRRGLAASFLAGIAVTLGNPKTMIFYLAITPTVVDLASISLVDYMVLVALTTAVLVVVLVPYMALAARARILLSRPRALKLLNRTAAAFLGGAAAAIAARG</sequence>
<accession>A0A5B8KYP9</accession>
<evidence type="ECO:0000256" key="4">
    <source>
        <dbReference type="ARBA" id="ARBA00022989"/>
    </source>
</evidence>
<dbReference type="InterPro" id="IPR001123">
    <property type="entry name" value="LeuE-type"/>
</dbReference>
<keyword evidence="4 6" id="KW-1133">Transmembrane helix</keyword>
<feature type="transmembrane region" description="Helical" evidence="6">
    <location>
        <begin position="6"/>
        <end position="27"/>
    </location>
</feature>
<dbReference type="EMBL" id="CP042301">
    <property type="protein sequence ID" value="QDZ00743.1"/>
    <property type="molecule type" value="Genomic_DNA"/>
</dbReference>
<evidence type="ECO:0000256" key="2">
    <source>
        <dbReference type="ARBA" id="ARBA00022475"/>
    </source>
</evidence>
<evidence type="ECO:0000256" key="6">
    <source>
        <dbReference type="SAM" id="Phobius"/>
    </source>
</evidence>
<evidence type="ECO:0000256" key="5">
    <source>
        <dbReference type="ARBA" id="ARBA00023136"/>
    </source>
</evidence>
<gene>
    <name evidence="7" type="ORF">FQ775_10290</name>
</gene>
<dbReference type="GO" id="GO:0005886">
    <property type="term" value="C:plasma membrane"/>
    <property type="evidence" value="ECO:0007669"/>
    <property type="project" value="UniProtKB-SubCell"/>
</dbReference>
<evidence type="ECO:0000313" key="7">
    <source>
        <dbReference type="EMBL" id="QDZ00743.1"/>
    </source>
</evidence>
<keyword evidence="8" id="KW-1185">Reference proteome</keyword>
<dbReference type="Proteomes" id="UP000321389">
    <property type="component" value="Chromosome"/>
</dbReference>
<feature type="transmembrane region" description="Helical" evidence="6">
    <location>
        <begin position="108"/>
        <end position="132"/>
    </location>
</feature>
<keyword evidence="3 6" id="KW-0812">Transmembrane</keyword>
<keyword evidence="5 6" id="KW-0472">Membrane</keyword>
<evidence type="ECO:0000256" key="3">
    <source>
        <dbReference type="ARBA" id="ARBA00022692"/>
    </source>
</evidence>
<dbReference type="GO" id="GO:0015171">
    <property type="term" value="F:amino acid transmembrane transporter activity"/>
    <property type="evidence" value="ECO:0007669"/>
    <property type="project" value="TreeGrafter"/>
</dbReference>
<dbReference type="PANTHER" id="PTHR30086:SF20">
    <property type="entry name" value="ARGININE EXPORTER PROTEIN ARGO-RELATED"/>
    <property type="match status" value="1"/>
</dbReference>
<evidence type="ECO:0000256" key="1">
    <source>
        <dbReference type="ARBA" id="ARBA00004651"/>
    </source>
</evidence>
<dbReference type="AlphaFoldDB" id="A0A5B8KYP9"/>